<protein>
    <recommendedName>
        <fullName evidence="4">Protein kinase domain-containing protein</fullName>
    </recommendedName>
</protein>
<dbReference type="EMBL" id="KZ678374">
    <property type="protein sequence ID" value="PSS03643.1"/>
    <property type="molecule type" value="Genomic_DNA"/>
</dbReference>
<dbReference type="InterPro" id="IPR011009">
    <property type="entry name" value="Kinase-like_dom_sf"/>
</dbReference>
<evidence type="ECO:0000313" key="3">
    <source>
        <dbReference type="Proteomes" id="UP000241462"/>
    </source>
</evidence>
<dbReference type="Proteomes" id="UP000241462">
    <property type="component" value="Unassembled WGS sequence"/>
</dbReference>
<feature type="compositionally biased region" description="Polar residues" evidence="1">
    <location>
        <begin position="28"/>
        <end position="51"/>
    </location>
</feature>
<name>A0A2T3AMK2_9PEZI</name>
<dbReference type="OrthoDB" id="4062651at2759"/>
<dbReference type="AlphaFoldDB" id="A0A2T3AMK2"/>
<dbReference type="Gene3D" id="1.10.510.10">
    <property type="entry name" value="Transferase(Phosphotransferase) domain 1"/>
    <property type="match status" value="1"/>
</dbReference>
<organism evidence="2 3">
    <name type="scientific">Coniella lustricola</name>
    <dbReference type="NCBI Taxonomy" id="2025994"/>
    <lineage>
        <taxon>Eukaryota</taxon>
        <taxon>Fungi</taxon>
        <taxon>Dikarya</taxon>
        <taxon>Ascomycota</taxon>
        <taxon>Pezizomycotina</taxon>
        <taxon>Sordariomycetes</taxon>
        <taxon>Sordariomycetidae</taxon>
        <taxon>Diaporthales</taxon>
        <taxon>Schizoparmaceae</taxon>
        <taxon>Coniella</taxon>
    </lineage>
</organism>
<keyword evidence="3" id="KW-1185">Reference proteome</keyword>
<feature type="region of interest" description="Disordered" evidence="1">
    <location>
        <begin position="1"/>
        <end position="61"/>
    </location>
</feature>
<dbReference type="SUPFAM" id="SSF56112">
    <property type="entry name" value="Protein kinase-like (PK-like)"/>
    <property type="match status" value="1"/>
</dbReference>
<sequence>MDLNERTIHDVVHPTAIFRTDEDDDGQPQAQTDQSSSQNLKPSWETSQLNPKNRIDSLEPPEPASWMIDGCTALGLQFYAIPLFLDTIPPTRCDIYIDEAATLSPLIRGLLNLDTVFHVRDRNRVQRQDISSYIIRALQYWTAKCGVNKVRDIYHNSPFGARIVFHDLPLNVRDVHITVVENHAFELRHLTVAELADTWQMSGNQLPPTLDILDLTFVRQLHDSVCIVRSKDNKPLEMRNSKDDESGSERNLWVLKALMNNIQYMYHELRVLLNMPPHPNIVARPTRLVVKKHKLNMRREIVVGFLMPFYSGGGFRDELPLLRVTNRLQLGDQLRWARDICSGLLHIHFEAKTYYPDLRLDQIVFPKGDRRPIILDFEQRGVWVEFGPPEVNAIEYIRILAFEEEQLDDDMGLGNSWPAYKQFVNTLDRLVPQWRNISFASSSYNNPPHGYNIPWISLSRREQEYAEVYMLGRLLWCIFEGMSAPQRAAVWQSYQNEPEYEFPEFKRTPPELRELILRCTRGYRSQLSSLIGRKQSKIVLRSNTGPGDGTEAEIRAAAKDFWLKEVMWAEEFVMDREKQMAAGKWDENIFGRPTLLEVASALEAAQKKLTSGTTY</sequence>
<feature type="compositionally biased region" description="Basic and acidic residues" evidence="1">
    <location>
        <begin position="1"/>
        <end position="12"/>
    </location>
</feature>
<reference evidence="2 3" key="1">
    <citation type="journal article" date="2018" name="Mycol. Prog.">
        <title>Coniella lustricola, a new species from submerged detritus.</title>
        <authorList>
            <person name="Raudabaugh D.B."/>
            <person name="Iturriaga T."/>
            <person name="Carver A."/>
            <person name="Mondo S."/>
            <person name="Pangilinan J."/>
            <person name="Lipzen A."/>
            <person name="He G."/>
            <person name="Amirebrahimi M."/>
            <person name="Grigoriev I.V."/>
            <person name="Miller A.N."/>
        </authorList>
    </citation>
    <scope>NUCLEOTIDE SEQUENCE [LARGE SCALE GENOMIC DNA]</scope>
    <source>
        <strain evidence="2 3">B22-T-1</strain>
    </source>
</reference>
<evidence type="ECO:0000256" key="1">
    <source>
        <dbReference type="SAM" id="MobiDB-lite"/>
    </source>
</evidence>
<dbReference type="STRING" id="2025994.A0A2T3AMK2"/>
<accession>A0A2T3AMK2</accession>
<gene>
    <name evidence="2" type="ORF">BD289DRAFT_420805</name>
</gene>
<proteinExistence type="predicted"/>
<evidence type="ECO:0000313" key="2">
    <source>
        <dbReference type="EMBL" id="PSS03643.1"/>
    </source>
</evidence>
<dbReference type="InParanoid" id="A0A2T3AMK2"/>
<evidence type="ECO:0008006" key="4">
    <source>
        <dbReference type="Google" id="ProtNLM"/>
    </source>
</evidence>